<comment type="function">
    <text evidence="1">DNA polymerase III is a complex, multichain enzyme responsible for most of the replicative synthesis in bacteria. The epsilon subunit contain the editing function and is a proofreading 3'-5' exonuclease.</text>
</comment>
<dbReference type="PANTHER" id="PTHR30231">
    <property type="entry name" value="DNA POLYMERASE III SUBUNIT EPSILON"/>
    <property type="match status" value="1"/>
</dbReference>
<dbReference type="OrthoDB" id="9803913at2"/>
<dbReference type="GO" id="GO:0006289">
    <property type="term" value="P:nucleotide-excision repair"/>
    <property type="evidence" value="ECO:0007669"/>
    <property type="project" value="InterPro"/>
</dbReference>
<name>A0A3N0BTV5_9SPHI</name>
<dbReference type="NCBIfam" id="TIGR00573">
    <property type="entry name" value="dnaq"/>
    <property type="match status" value="1"/>
</dbReference>
<dbReference type="RefSeq" id="WP_123206330.1">
    <property type="nucleotide sequence ID" value="NZ_RBEE01000023.1"/>
</dbReference>
<dbReference type="Gene3D" id="3.40.1440.10">
    <property type="entry name" value="GIY-YIG endonuclease"/>
    <property type="match status" value="1"/>
</dbReference>
<dbReference type="Proteomes" id="UP000274046">
    <property type="component" value="Unassembled WGS sequence"/>
</dbReference>
<dbReference type="GO" id="GO:0008408">
    <property type="term" value="F:3'-5' exonuclease activity"/>
    <property type="evidence" value="ECO:0007669"/>
    <property type="project" value="TreeGrafter"/>
</dbReference>
<dbReference type="FunFam" id="3.30.420.10:FF:000045">
    <property type="entry name" value="3'-5' exonuclease DinG"/>
    <property type="match status" value="1"/>
</dbReference>
<feature type="domain" description="GIY-YIG" evidence="3">
    <location>
        <begin position="197"/>
        <end position="275"/>
    </location>
</feature>
<dbReference type="GO" id="GO:0045004">
    <property type="term" value="P:DNA replication proofreading"/>
    <property type="evidence" value="ECO:0007669"/>
    <property type="project" value="TreeGrafter"/>
</dbReference>
<dbReference type="InterPro" id="IPR012337">
    <property type="entry name" value="RNaseH-like_sf"/>
</dbReference>
<evidence type="ECO:0000313" key="4">
    <source>
        <dbReference type="EMBL" id="RNL52527.1"/>
    </source>
</evidence>
<dbReference type="CDD" id="cd06127">
    <property type="entry name" value="DEDDh"/>
    <property type="match status" value="1"/>
</dbReference>
<dbReference type="EMBL" id="RBEE01000023">
    <property type="protein sequence ID" value="RNL52527.1"/>
    <property type="molecule type" value="Genomic_DNA"/>
</dbReference>
<dbReference type="AlphaFoldDB" id="A0A3N0BTV5"/>
<dbReference type="Pfam" id="PF00929">
    <property type="entry name" value="RNase_T"/>
    <property type="match status" value="1"/>
</dbReference>
<dbReference type="Pfam" id="PF01541">
    <property type="entry name" value="GIY-YIG"/>
    <property type="match status" value="1"/>
</dbReference>
<dbReference type="GO" id="GO:0003887">
    <property type="term" value="F:DNA-directed DNA polymerase activity"/>
    <property type="evidence" value="ECO:0007669"/>
    <property type="project" value="InterPro"/>
</dbReference>
<sequence length="457" mass="51792">MLYAVVDIETTGGHASANGITEVAINIHDGNEVVERYSTLINPLINIPIHITALTGIDNEMVKSAPTFADVALQIYQLLNGKVFVAHNVNFDYSFLKHHLAAAGYDLQCKKLCTVRMSRKVFPGKVSYSLGKLCSSLQIPLQNRHRAAGDADATSLLFNLLLQHDVDGVIFEMLKKTSKEQVLPPHLDKAAVIRLPNQPGVYYFKDNKGKIIYVGKAKDLKKRVTSHFTGNKPNRQRQDFLKNIHNIDYVVCGTELMALILEANEIKRLWPENNRAMKRYEHKYDLCVFEGQNGYLRLAIDKHKTNNKPLQSFNNLLEGYNFLNHLINTYQLCAKLCYLQKAATKCMAHENGQCFGACSGIETVAIYNKRLNAALEDIQNMQPSFALVDEGRKDEELSCLVVEKGKFYGMGYFTDKNYLDDGFEPFKENLSTYQSNSYILNLILNHAEQHPQKLYKL</sequence>
<proteinExistence type="predicted"/>
<dbReference type="InterPro" id="IPR036397">
    <property type="entry name" value="RNaseH_sf"/>
</dbReference>
<comment type="caution">
    <text evidence="4">The sequence shown here is derived from an EMBL/GenBank/DDBJ whole genome shotgun (WGS) entry which is preliminary data.</text>
</comment>
<dbReference type="SMART" id="SM00465">
    <property type="entry name" value="GIYc"/>
    <property type="match status" value="1"/>
</dbReference>
<dbReference type="PANTHER" id="PTHR30231:SF37">
    <property type="entry name" value="EXODEOXYRIBONUCLEASE 10"/>
    <property type="match status" value="1"/>
</dbReference>
<accession>A0A3N0BTV5</accession>
<dbReference type="CDD" id="cd10434">
    <property type="entry name" value="GIY-YIG_UvrC_Cho"/>
    <property type="match status" value="1"/>
</dbReference>
<dbReference type="SUPFAM" id="SSF53098">
    <property type="entry name" value="Ribonuclease H-like"/>
    <property type="match status" value="1"/>
</dbReference>
<dbReference type="InterPro" id="IPR035901">
    <property type="entry name" value="GIY-YIG_endonuc_sf"/>
</dbReference>
<evidence type="ECO:0000256" key="2">
    <source>
        <dbReference type="ARBA" id="ARBA00026073"/>
    </source>
</evidence>
<dbReference type="InterPro" id="IPR006054">
    <property type="entry name" value="DnaQ"/>
</dbReference>
<dbReference type="GO" id="GO:0003677">
    <property type="term" value="F:DNA binding"/>
    <property type="evidence" value="ECO:0007669"/>
    <property type="project" value="InterPro"/>
</dbReference>
<protein>
    <submittedName>
        <fullName evidence="4">DNA polymerase III subunit epsilon</fullName>
    </submittedName>
</protein>
<dbReference type="InterPro" id="IPR013520">
    <property type="entry name" value="Ribonucl_H"/>
</dbReference>
<dbReference type="InterPro" id="IPR000305">
    <property type="entry name" value="GIY-YIG_endonuc"/>
</dbReference>
<evidence type="ECO:0000256" key="1">
    <source>
        <dbReference type="ARBA" id="ARBA00025483"/>
    </source>
</evidence>
<dbReference type="GO" id="GO:0005829">
    <property type="term" value="C:cytosol"/>
    <property type="evidence" value="ECO:0007669"/>
    <property type="project" value="TreeGrafter"/>
</dbReference>
<evidence type="ECO:0000259" key="3">
    <source>
        <dbReference type="PROSITE" id="PS50164"/>
    </source>
</evidence>
<dbReference type="Gene3D" id="3.30.420.10">
    <property type="entry name" value="Ribonuclease H-like superfamily/Ribonuclease H"/>
    <property type="match status" value="1"/>
</dbReference>
<organism evidence="4 5">
    <name type="scientific">Pedobacter jejuensis</name>
    <dbReference type="NCBI Taxonomy" id="1268550"/>
    <lineage>
        <taxon>Bacteria</taxon>
        <taxon>Pseudomonadati</taxon>
        <taxon>Bacteroidota</taxon>
        <taxon>Sphingobacteriia</taxon>
        <taxon>Sphingobacteriales</taxon>
        <taxon>Sphingobacteriaceae</taxon>
        <taxon>Pedobacter</taxon>
    </lineage>
</organism>
<reference evidence="4 5" key="1">
    <citation type="submission" date="2018-10" db="EMBL/GenBank/DDBJ databases">
        <title>Genome sequencing of Pedobacter jejuensis TNB23.</title>
        <authorList>
            <person name="Cho Y.-J."/>
            <person name="Cho A."/>
            <person name="Kim O.-S."/>
        </authorList>
    </citation>
    <scope>NUCLEOTIDE SEQUENCE [LARGE SCALE GENOMIC DNA]</scope>
    <source>
        <strain evidence="4 5">TNB23</strain>
    </source>
</reference>
<dbReference type="InterPro" id="IPR047296">
    <property type="entry name" value="GIY-YIG_UvrC_Cho"/>
</dbReference>
<gene>
    <name evidence="4" type="ORF">D7004_13340</name>
</gene>
<evidence type="ECO:0000313" key="5">
    <source>
        <dbReference type="Proteomes" id="UP000274046"/>
    </source>
</evidence>
<dbReference type="SMART" id="SM00479">
    <property type="entry name" value="EXOIII"/>
    <property type="match status" value="1"/>
</dbReference>
<dbReference type="PROSITE" id="PS50164">
    <property type="entry name" value="GIY_YIG"/>
    <property type="match status" value="1"/>
</dbReference>
<keyword evidence="5" id="KW-1185">Reference proteome</keyword>
<comment type="subunit">
    <text evidence="2">DNA polymerase III contains a core (composed of alpha, epsilon and theta chains) that associates with a tau subunit. This core dimerizes to form the POLIII' complex. PolIII' associates with the gamma complex (composed of gamma, delta, delta', psi and chi chains) and with the beta chain to form the complete DNA polymerase III complex.</text>
</comment>